<feature type="domain" description="Serine aminopeptidase S33" evidence="1">
    <location>
        <begin position="17"/>
        <end position="230"/>
    </location>
</feature>
<dbReference type="InterPro" id="IPR051044">
    <property type="entry name" value="MAG_DAG_Lipase"/>
</dbReference>
<keyword evidence="2" id="KW-0378">Hydrolase</keyword>
<dbReference type="Pfam" id="PF12146">
    <property type="entry name" value="Hydrolase_4"/>
    <property type="match status" value="1"/>
</dbReference>
<dbReference type="Gene3D" id="3.40.50.1820">
    <property type="entry name" value="alpha/beta hydrolase"/>
    <property type="match status" value="1"/>
</dbReference>
<name>A0ABT9YCA7_9FIRM</name>
<dbReference type="InterPro" id="IPR012354">
    <property type="entry name" value="Esterase_lipase"/>
</dbReference>
<evidence type="ECO:0000313" key="2">
    <source>
        <dbReference type="EMBL" id="MDQ0204719.1"/>
    </source>
</evidence>
<dbReference type="Proteomes" id="UP001239167">
    <property type="component" value="Unassembled WGS sequence"/>
</dbReference>
<dbReference type="RefSeq" id="WP_307225034.1">
    <property type="nucleotide sequence ID" value="NZ_CP116940.1"/>
</dbReference>
<dbReference type="PANTHER" id="PTHR11614">
    <property type="entry name" value="PHOSPHOLIPASE-RELATED"/>
    <property type="match status" value="1"/>
</dbReference>
<organism evidence="2 3">
    <name type="scientific">Pectinatus haikarae</name>
    <dbReference type="NCBI Taxonomy" id="349096"/>
    <lineage>
        <taxon>Bacteria</taxon>
        <taxon>Bacillati</taxon>
        <taxon>Bacillota</taxon>
        <taxon>Negativicutes</taxon>
        <taxon>Selenomonadales</taxon>
        <taxon>Selenomonadaceae</taxon>
        <taxon>Pectinatus</taxon>
    </lineage>
</organism>
<sequence length="248" mass="28070">MIMRGAEPFFLSGGKQGILLIHGFTGSPAEMLLLGKHLHRVGYTVMAVRLCGHGTTPDDMARTVWKDWYHSVCDAYYLLKGQCVSVSVIGMSMGGALALILSTEFPVKKVVSLSTPIFICAERGIDLLPPRKASKNIYFPKVRRRRFSSVPSYCDISYKKMPLICIHELLDCIQHLKRNLARVSVPVFIVQSKSDHTVDEKSGRYIYDKIKSSSKEILQLEKSGHLVILDMEKETVFSEIEKFMLRHY</sequence>
<accession>A0ABT9YCA7</accession>
<gene>
    <name evidence="2" type="ORF">J2S01_002451</name>
</gene>
<dbReference type="GO" id="GO:0106435">
    <property type="term" value="F:carboxylesterase activity"/>
    <property type="evidence" value="ECO:0007669"/>
    <property type="project" value="UniProtKB-EC"/>
</dbReference>
<dbReference type="SUPFAM" id="SSF53474">
    <property type="entry name" value="alpha/beta-Hydrolases"/>
    <property type="match status" value="1"/>
</dbReference>
<evidence type="ECO:0000259" key="1">
    <source>
        <dbReference type="Pfam" id="PF12146"/>
    </source>
</evidence>
<evidence type="ECO:0000313" key="3">
    <source>
        <dbReference type="Proteomes" id="UP001239167"/>
    </source>
</evidence>
<proteinExistence type="predicted"/>
<protein>
    <submittedName>
        <fullName evidence="2">Carboxylesterase</fullName>
        <ecNumber evidence="2">3.1.1.1</ecNumber>
    </submittedName>
</protein>
<dbReference type="InterPro" id="IPR029058">
    <property type="entry name" value="AB_hydrolase_fold"/>
</dbReference>
<dbReference type="InterPro" id="IPR022742">
    <property type="entry name" value="Hydrolase_4"/>
</dbReference>
<reference evidence="2 3" key="1">
    <citation type="submission" date="2023-07" db="EMBL/GenBank/DDBJ databases">
        <title>Genomic Encyclopedia of Type Strains, Phase IV (KMG-IV): sequencing the most valuable type-strain genomes for metagenomic binning, comparative biology and taxonomic classification.</title>
        <authorList>
            <person name="Goeker M."/>
        </authorList>
    </citation>
    <scope>NUCLEOTIDE SEQUENCE [LARGE SCALE GENOMIC DNA]</scope>
    <source>
        <strain evidence="2 3">DSM 16980</strain>
    </source>
</reference>
<comment type="caution">
    <text evidence="2">The sequence shown here is derived from an EMBL/GenBank/DDBJ whole genome shotgun (WGS) entry which is preliminary data.</text>
</comment>
<dbReference type="PIRSF" id="PIRSF017388">
    <property type="entry name" value="Esterase_lipase"/>
    <property type="match status" value="1"/>
</dbReference>
<keyword evidence="3" id="KW-1185">Reference proteome</keyword>
<dbReference type="EMBL" id="JAUSUE010000020">
    <property type="protein sequence ID" value="MDQ0204719.1"/>
    <property type="molecule type" value="Genomic_DNA"/>
</dbReference>
<dbReference type="EC" id="3.1.1.1" evidence="2"/>